<accession>A0A195C2X7</accession>
<sequence length="72" mass="8041">MTPCCTKWSGGASRRLPLFCPRMCFLFGGTPELSPYTHSIAKSHCEVVHCNVRNSDEIHYAAAPVFRRNTSP</sequence>
<proteinExistence type="predicted"/>
<organism evidence="1 2">
    <name type="scientific">Cyphomyrmex costatus</name>
    <dbReference type="NCBI Taxonomy" id="456900"/>
    <lineage>
        <taxon>Eukaryota</taxon>
        <taxon>Metazoa</taxon>
        <taxon>Ecdysozoa</taxon>
        <taxon>Arthropoda</taxon>
        <taxon>Hexapoda</taxon>
        <taxon>Insecta</taxon>
        <taxon>Pterygota</taxon>
        <taxon>Neoptera</taxon>
        <taxon>Endopterygota</taxon>
        <taxon>Hymenoptera</taxon>
        <taxon>Apocrita</taxon>
        <taxon>Aculeata</taxon>
        <taxon>Formicoidea</taxon>
        <taxon>Formicidae</taxon>
        <taxon>Myrmicinae</taxon>
        <taxon>Cyphomyrmex</taxon>
    </lineage>
</organism>
<dbReference type="Proteomes" id="UP000078542">
    <property type="component" value="Unassembled WGS sequence"/>
</dbReference>
<name>A0A195C2X7_9HYME</name>
<keyword evidence="2" id="KW-1185">Reference proteome</keyword>
<gene>
    <name evidence="1" type="ORF">ALC62_14102</name>
</gene>
<dbReference type="AlphaFoldDB" id="A0A195C2X7"/>
<evidence type="ECO:0000313" key="1">
    <source>
        <dbReference type="EMBL" id="KYM95192.1"/>
    </source>
</evidence>
<dbReference type="EMBL" id="KQ978317">
    <property type="protein sequence ID" value="KYM95192.1"/>
    <property type="molecule type" value="Genomic_DNA"/>
</dbReference>
<reference evidence="1 2" key="1">
    <citation type="submission" date="2016-03" db="EMBL/GenBank/DDBJ databases">
        <title>Cyphomyrmex costatus WGS genome.</title>
        <authorList>
            <person name="Nygaard S."/>
            <person name="Hu H."/>
            <person name="Boomsma J."/>
            <person name="Zhang G."/>
        </authorList>
    </citation>
    <scope>NUCLEOTIDE SEQUENCE [LARGE SCALE GENOMIC DNA]</scope>
    <source>
        <strain evidence="1">MS0001</strain>
        <tissue evidence="1">Whole body</tissue>
    </source>
</reference>
<protein>
    <submittedName>
        <fullName evidence="1">Uncharacterized protein</fullName>
    </submittedName>
</protein>
<evidence type="ECO:0000313" key="2">
    <source>
        <dbReference type="Proteomes" id="UP000078542"/>
    </source>
</evidence>